<evidence type="ECO:0000313" key="3">
    <source>
        <dbReference type="EMBL" id="CAH0398661.1"/>
    </source>
</evidence>
<dbReference type="EMBL" id="OU963905">
    <property type="protein sequence ID" value="CAH0398661.1"/>
    <property type="molecule type" value="Genomic_DNA"/>
</dbReference>
<accession>A0ABN8ASA5</accession>
<dbReference type="Proteomes" id="UP001153292">
    <property type="component" value="Chromosome 12"/>
</dbReference>
<organism evidence="3 4">
    <name type="scientific">Chilo suppressalis</name>
    <name type="common">Asiatic rice borer moth</name>
    <dbReference type="NCBI Taxonomy" id="168631"/>
    <lineage>
        <taxon>Eukaryota</taxon>
        <taxon>Metazoa</taxon>
        <taxon>Ecdysozoa</taxon>
        <taxon>Arthropoda</taxon>
        <taxon>Hexapoda</taxon>
        <taxon>Insecta</taxon>
        <taxon>Pterygota</taxon>
        <taxon>Neoptera</taxon>
        <taxon>Endopterygota</taxon>
        <taxon>Lepidoptera</taxon>
        <taxon>Glossata</taxon>
        <taxon>Ditrysia</taxon>
        <taxon>Pyraloidea</taxon>
        <taxon>Crambidae</taxon>
        <taxon>Crambinae</taxon>
        <taxon>Chilo</taxon>
    </lineage>
</organism>
<evidence type="ECO:0000313" key="4">
    <source>
        <dbReference type="Proteomes" id="UP001153292"/>
    </source>
</evidence>
<sequence>MVGESSIKKQKKKRPHSESQENKNKQKDESVCTEESERVTEHNENPSHSSLRRLSESDSDNANEPKKKKKKKKKTEFSSAQPNNKNKSIRQAKREKFAQRQAENVAAAKQQTKSECLNYLSQWKHNKHNWKFMKAKQVWLYKNKFSESLIPKESWSLLLEYFESAKGNIRTMLLDDANKIIKQMDDWTESQKCEDANSENEDNENEIKKPDEAIYKRARELLQFLQE</sequence>
<feature type="region of interest" description="Disordered" evidence="1">
    <location>
        <begin position="191"/>
        <end position="210"/>
    </location>
</feature>
<gene>
    <name evidence="3" type="ORF">CHILSU_LOCUS1784</name>
</gene>
<feature type="compositionally biased region" description="Polar residues" evidence="1">
    <location>
        <begin position="77"/>
        <end position="86"/>
    </location>
</feature>
<protein>
    <recommendedName>
        <fullName evidence="2">WKF domain-containing protein</fullName>
    </recommendedName>
</protein>
<feature type="compositionally biased region" description="Basic and acidic residues" evidence="1">
    <location>
        <begin position="16"/>
        <end position="45"/>
    </location>
</feature>
<proteinExistence type="predicted"/>
<dbReference type="PANTHER" id="PTHR22306:SF2">
    <property type="entry name" value="CHROMOSOME 7 OPEN READING FRAME 50"/>
    <property type="match status" value="1"/>
</dbReference>
<reference evidence="3" key="1">
    <citation type="submission" date="2021-12" db="EMBL/GenBank/DDBJ databases">
        <authorList>
            <person name="King R."/>
        </authorList>
    </citation>
    <scope>NUCLEOTIDE SEQUENCE</scope>
</reference>
<feature type="region of interest" description="Disordered" evidence="1">
    <location>
        <begin position="1"/>
        <end position="111"/>
    </location>
</feature>
<evidence type="ECO:0000259" key="2">
    <source>
        <dbReference type="Pfam" id="PF10180"/>
    </source>
</evidence>
<feature type="domain" description="WKF" evidence="2">
    <location>
        <begin position="118"/>
        <end position="180"/>
    </location>
</feature>
<dbReference type="PANTHER" id="PTHR22306">
    <property type="entry name" value="CHROMOSOME 7 OPEN READING FRAME 50"/>
    <property type="match status" value="1"/>
</dbReference>
<dbReference type="Pfam" id="PF10180">
    <property type="entry name" value="WKF"/>
    <property type="match status" value="1"/>
</dbReference>
<keyword evidence="4" id="KW-1185">Reference proteome</keyword>
<dbReference type="InterPro" id="IPR019327">
    <property type="entry name" value="WKF"/>
</dbReference>
<name>A0ABN8ASA5_CHISP</name>
<evidence type="ECO:0000256" key="1">
    <source>
        <dbReference type="SAM" id="MobiDB-lite"/>
    </source>
</evidence>